<proteinExistence type="predicted"/>
<dbReference type="RefSeq" id="XP_033392287.1">
    <property type="nucleotide sequence ID" value="XM_033541346.1"/>
</dbReference>
<organism evidence="2 3">
    <name type="scientific">Aplosporella prunicola CBS 121167</name>
    <dbReference type="NCBI Taxonomy" id="1176127"/>
    <lineage>
        <taxon>Eukaryota</taxon>
        <taxon>Fungi</taxon>
        <taxon>Dikarya</taxon>
        <taxon>Ascomycota</taxon>
        <taxon>Pezizomycotina</taxon>
        <taxon>Dothideomycetes</taxon>
        <taxon>Dothideomycetes incertae sedis</taxon>
        <taxon>Botryosphaeriales</taxon>
        <taxon>Aplosporellaceae</taxon>
        <taxon>Aplosporella</taxon>
    </lineage>
</organism>
<keyword evidence="3" id="KW-1185">Reference proteome</keyword>
<accession>A0A6A6AXA9</accession>
<dbReference type="GeneID" id="54298842"/>
<dbReference type="AlphaFoldDB" id="A0A6A6AXA9"/>
<dbReference type="EMBL" id="ML995517">
    <property type="protein sequence ID" value="KAF2136569.1"/>
    <property type="molecule type" value="Genomic_DNA"/>
</dbReference>
<name>A0A6A6AXA9_9PEZI</name>
<feature type="region of interest" description="Disordered" evidence="1">
    <location>
        <begin position="46"/>
        <end position="76"/>
    </location>
</feature>
<evidence type="ECO:0000256" key="1">
    <source>
        <dbReference type="SAM" id="MobiDB-lite"/>
    </source>
</evidence>
<evidence type="ECO:0000313" key="3">
    <source>
        <dbReference type="Proteomes" id="UP000799438"/>
    </source>
</evidence>
<gene>
    <name evidence="2" type="ORF">K452DRAFT_292291</name>
</gene>
<sequence>MLRTAQPRAGGRGSLARLACTATASATAVSAISLSLPSPLLFSITISAPASPTPEPMEERPLPRGAAGPARPPSRQ</sequence>
<reference evidence="2" key="1">
    <citation type="journal article" date="2020" name="Stud. Mycol.">
        <title>101 Dothideomycetes genomes: a test case for predicting lifestyles and emergence of pathogens.</title>
        <authorList>
            <person name="Haridas S."/>
            <person name="Albert R."/>
            <person name="Binder M."/>
            <person name="Bloem J."/>
            <person name="Labutti K."/>
            <person name="Salamov A."/>
            <person name="Andreopoulos B."/>
            <person name="Baker S."/>
            <person name="Barry K."/>
            <person name="Bills G."/>
            <person name="Bluhm B."/>
            <person name="Cannon C."/>
            <person name="Castanera R."/>
            <person name="Culley D."/>
            <person name="Daum C."/>
            <person name="Ezra D."/>
            <person name="Gonzalez J."/>
            <person name="Henrissat B."/>
            <person name="Kuo A."/>
            <person name="Liang C."/>
            <person name="Lipzen A."/>
            <person name="Lutzoni F."/>
            <person name="Magnuson J."/>
            <person name="Mondo S."/>
            <person name="Nolan M."/>
            <person name="Ohm R."/>
            <person name="Pangilinan J."/>
            <person name="Park H.-J."/>
            <person name="Ramirez L."/>
            <person name="Alfaro M."/>
            <person name="Sun H."/>
            <person name="Tritt A."/>
            <person name="Yoshinaga Y."/>
            <person name="Zwiers L.-H."/>
            <person name="Turgeon B."/>
            <person name="Goodwin S."/>
            <person name="Spatafora J."/>
            <person name="Crous P."/>
            <person name="Grigoriev I."/>
        </authorList>
    </citation>
    <scope>NUCLEOTIDE SEQUENCE</scope>
    <source>
        <strain evidence="2">CBS 121167</strain>
    </source>
</reference>
<protein>
    <submittedName>
        <fullName evidence="2">Uncharacterized protein</fullName>
    </submittedName>
</protein>
<dbReference type="Proteomes" id="UP000799438">
    <property type="component" value="Unassembled WGS sequence"/>
</dbReference>
<evidence type="ECO:0000313" key="2">
    <source>
        <dbReference type="EMBL" id="KAF2136569.1"/>
    </source>
</evidence>